<gene>
    <name evidence="1" type="primary">SSP2</name>
    <name evidence="1" type="ORF">ATY40_BA7503405</name>
</gene>
<dbReference type="Proteomes" id="UP000094565">
    <property type="component" value="Chromosome 3"/>
</dbReference>
<keyword evidence="2" id="KW-1185">Reference proteome</keyword>
<dbReference type="EMBL" id="CP014586">
    <property type="protein sequence ID" value="ANZ76902.1"/>
    <property type="molecule type" value="Genomic_DNA"/>
</dbReference>
<evidence type="ECO:0000313" key="2">
    <source>
        <dbReference type="Proteomes" id="UP000094565"/>
    </source>
</evidence>
<protein>
    <submittedName>
        <fullName evidence="1">BA75_03405T0</fullName>
    </submittedName>
</protein>
<accession>A0A1B2JFY1</accession>
<sequence>MFKPTYVAHFQGSNSLCGPEVGKVVESLETPGKVISMNRRVSSLNTALHGHKTDKSFKKLARTFSLWNDQDSESCEQESSIRKNKIRSKLLNSANRMSGKFANSLKLHERKSSLPGDLQLSVLRERPFSKAGYLTANHYVSNQPTMRDDLLTSENRIISNVGNRVIRLSELPTTASLNNILTQAMGGPLERVCLTHPSIPHPITEEDVTNSNISWNHLTVQLFFASPENAHKFLNYGRTGLFVINGVHPQLQWASRVLQETTLLPIIKDHIATNSARRILIFKNKVVQTKSKSSSLIKGYPSPRANYSFDFDFRKTKDNLSKYGNIISIDPVISQKMCFCVHFYDIRSAIIVKHEIDRADSELGVEYGDWNVWYAKDPTDTPYPEL</sequence>
<evidence type="ECO:0000313" key="1">
    <source>
        <dbReference type="EMBL" id="ANZ76902.1"/>
    </source>
</evidence>
<dbReference type="OrthoDB" id="4073963at2759"/>
<name>A0A1B2JFY1_PICPA</name>
<reference evidence="1 2" key="1">
    <citation type="submission" date="2016-02" db="EMBL/GenBank/DDBJ databases">
        <title>Comparative genomic and transcriptomic foundation for Pichia pastoris.</title>
        <authorList>
            <person name="Love K.R."/>
            <person name="Shah K.A."/>
            <person name="Whittaker C.A."/>
            <person name="Wu J."/>
            <person name="Bartlett M.C."/>
            <person name="Ma D."/>
            <person name="Leeson R.L."/>
            <person name="Priest M."/>
            <person name="Young S.K."/>
            <person name="Love J.C."/>
        </authorList>
    </citation>
    <scope>NUCLEOTIDE SEQUENCE [LARGE SCALE GENOMIC DNA]</scope>
    <source>
        <strain evidence="1 2">ATCC 28485</strain>
    </source>
</reference>
<organism evidence="1 2">
    <name type="scientific">Komagataella pastoris</name>
    <name type="common">Yeast</name>
    <name type="synonym">Pichia pastoris</name>
    <dbReference type="NCBI Taxonomy" id="4922"/>
    <lineage>
        <taxon>Eukaryota</taxon>
        <taxon>Fungi</taxon>
        <taxon>Dikarya</taxon>
        <taxon>Ascomycota</taxon>
        <taxon>Saccharomycotina</taxon>
        <taxon>Pichiomycetes</taxon>
        <taxon>Pichiales</taxon>
        <taxon>Pichiaceae</taxon>
        <taxon>Komagataella</taxon>
    </lineage>
</organism>
<dbReference type="AlphaFoldDB" id="A0A1B2JFY1"/>
<proteinExistence type="predicted"/>